<dbReference type="Gene3D" id="3.40.350.10">
    <property type="entry name" value="Creatinase/prolidase N-terminal domain"/>
    <property type="match status" value="2"/>
</dbReference>
<dbReference type="EMBL" id="JARHUD010000009">
    <property type="protein sequence ID" value="MDF2097027.1"/>
    <property type="molecule type" value="Genomic_DNA"/>
</dbReference>
<comment type="similarity">
    <text evidence="1">Belongs to the peptidase M24B family.</text>
</comment>
<comment type="caution">
    <text evidence="7">The sequence shown here is derived from an EMBL/GenBank/DDBJ whole genome shotgun (WGS) entry which is preliminary data.</text>
</comment>
<dbReference type="Pfam" id="PF16189">
    <property type="entry name" value="Creatinase_N_2"/>
    <property type="match status" value="1"/>
</dbReference>
<keyword evidence="7" id="KW-0645">Protease</keyword>
<protein>
    <submittedName>
        <fullName evidence="7">Aminopeptidase P family protein</fullName>
    </submittedName>
</protein>
<dbReference type="SUPFAM" id="SSF55920">
    <property type="entry name" value="Creatinase/aminopeptidase"/>
    <property type="match status" value="1"/>
</dbReference>
<feature type="domain" description="Peptidase M24" evidence="4">
    <location>
        <begin position="328"/>
        <end position="542"/>
    </location>
</feature>
<dbReference type="RefSeq" id="WP_275823802.1">
    <property type="nucleotide sequence ID" value="NZ_JARHUD010000009.1"/>
</dbReference>
<evidence type="ECO:0000256" key="3">
    <source>
        <dbReference type="ARBA" id="ARBA00022801"/>
    </source>
</evidence>
<dbReference type="InterPro" id="IPR000587">
    <property type="entry name" value="Creatinase_N"/>
</dbReference>
<feature type="domain" description="Creatinase N-terminal" evidence="5">
    <location>
        <begin position="10"/>
        <end position="130"/>
    </location>
</feature>
<dbReference type="SUPFAM" id="SSF53092">
    <property type="entry name" value="Creatinase/prolidase N-terminal domain"/>
    <property type="match status" value="1"/>
</dbReference>
<dbReference type="InterPro" id="IPR032416">
    <property type="entry name" value="Peptidase_M24_C"/>
</dbReference>
<keyword evidence="2" id="KW-0479">Metal-binding</keyword>
<feature type="domain" description="Peptidase M24 C-terminal" evidence="6">
    <location>
        <begin position="553"/>
        <end position="612"/>
    </location>
</feature>
<accession>A0ABT5YQ69</accession>
<dbReference type="CDD" id="cd01085">
    <property type="entry name" value="APP"/>
    <property type="match status" value="1"/>
</dbReference>
<dbReference type="InterPro" id="IPR000994">
    <property type="entry name" value="Pept_M24"/>
</dbReference>
<evidence type="ECO:0000256" key="2">
    <source>
        <dbReference type="ARBA" id="ARBA00022723"/>
    </source>
</evidence>
<dbReference type="InterPro" id="IPR033740">
    <property type="entry name" value="Pept_M24B"/>
</dbReference>
<dbReference type="Proteomes" id="UP001215503">
    <property type="component" value="Unassembled WGS sequence"/>
</dbReference>
<keyword evidence="3" id="KW-0378">Hydrolase</keyword>
<dbReference type="PANTHER" id="PTHR43763">
    <property type="entry name" value="XAA-PRO AMINOPEPTIDASE 1"/>
    <property type="match status" value="1"/>
</dbReference>
<gene>
    <name evidence="7" type="ORF">P2G67_13680</name>
</gene>
<dbReference type="Pfam" id="PF01321">
    <property type="entry name" value="Creatinase_N"/>
    <property type="match status" value="1"/>
</dbReference>
<reference evidence="7 8" key="1">
    <citation type="submission" date="2023-03" db="EMBL/GenBank/DDBJ databases">
        <title>Fodinicurvata sp. CAU 1616 isolated from sea sendiment.</title>
        <authorList>
            <person name="Kim W."/>
        </authorList>
    </citation>
    <scope>NUCLEOTIDE SEQUENCE [LARGE SCALE GENOMIC DNA]</scope>
    <source>
        <strain evidence="7 8">CAU 1616</strain>
    </source>
</reference>
<proteinExistence type="inferred from homology"/>
<dbReference type="InterPro" id="IPR050422">
    <property type="entry name" value="X-Pro_aminopeptidase_P"/>
</dbReference>
<dbReference type="InterPro" id="IPR036005">
    <property type="entry name" value="Creatinase/aminopeptidase-like"/>
</dbReference>
<keyword evidence="8" id="KW-1185">Reference proteome</keyword>
<organism evidence="7 8">
    <name type="scientific">Aquibaculum arenosum</name>
    <dbReference type="NCBI Taxonomy" id="3032591"/>
    <lineage>
        <taxon>Bacteria</taxon>
        <taxon>Pseudomonadati</taxon>
        <taxon>Pseudomonadota</taxon>
        <taxon>Alphaproteobacteria</taxon>
        <taxon>Rhodospirillales</taxon>
        <taxon>Rhodovibrionaceae</taxon>
        <taxon>Aquibaculum</taxon>
    </lineage>
</organism>
<evidence type="ECO:0000259" key="4">
    <source>
        <dbReference type="Pfam" id="PF00557"/>
    </source>
</evidence>
<evidence type="ECO:0000313" key="7">
    <source>
        <dbReference type="EMBL" id="MDF2097027.1"/>
    </source>
</evidence>
<sequence>MTDHTTQAIRLTALRGELRNRGLDGFLVPRADEFQGEYVPPSAERLSWLTGFTGSAGFAAVLMDRAALFVDGRYTLQAAQQCNPELYEMRHVSEQPLAAWLRAHLEGRQLGYDPWLHTETQVRRLTTACERAGGLLVACPDNPLDAVWTDRPEPPIGEITLHPPAFAGRSTAEKYADVVANLREAGAEAAVLTQPDSLAWLLNVRGSDVPRTPLPLSFAIVYTPEAAPQEEGTPAPAGNAEGRIEWFLEQRKLPEVLQAELDPRVVLRWHSELGEALGGLGARRILVDPDSAAAWVFDRLRGGEAQIVEGADPCALPKACKNPVELEGTRAAHRRDGLAVTRFLAWLEAETARGAVTEMQATERLAALRAEQEHFRDLSFDTISGSGPNGAIVHYRVTEESDRTLGQGELYLVDSGGQYLDGTTDVTRTIAIGTPSAEMRERYTLVLKGHVALARARFPVGTSGSQLDILARRPLWEVGLDFDHGTGHGVGSYLSVHEGPQRISKMPNNVALRPGMILSNEPGYYKTDAYGIRIENLVAVTEANPLPGGERPMHAFETLTLAPFDRHLIDPALLTEAERAWIDAYHARVRESLTPLLDAETAGWLEGATAPLVG</sequence>
<evidence type="ECO:0000259" key="5">
    <source>
        <dbReference type="Pfam" id="PF01321"/>
    </source>
</evidence>
<dbReference type="Pfam" id="PF00557">
    <property type="entry name" value="Peptidase_M24"/>
    <property type="match status" value="1"/>
</dbReference>
<keyword evidence="7" id="KW-0031">Aminopeptidase</keyword>
<dbReference type="PANTHER" id="PTHR43763:SF6">
    <property type="entry name" value="XAA-PRO AMINOPEPTIDASE 1"/>
    <property type="match status" value="1"/>
</dbReference>
<dbReference type="GO" id="GO:0004177">
    <property type="term" value="F:aminopeptidase activity"/>
    <property type="evidence" value="ECO:0007669"/>
    <property type="project" value="UniProtKB-KW"/>
</dbReference>
<name>A0ABT5YQ69_9PROT</name>
<dbReference type="Pfam" id="PF16188">
    <property type="entry name" value="Peptidase_M24_C"/>
    <property type="match status" value="1"/>
</dbReference>
<evidence type="ECO:0000313" key="8">
    <source>
        <dbReference type="Proteomes" id="UP001215503"/>
    </source>
</evidence>
<dbReference type="InterPro" id="IPR029149">
    <property type="entry name" value="Creatin/AminoP/Spt16_N"/>
</dbReference>
<evidence type="ECO:0000256" key="1">
    <source>
        <dbReference type="ARBA" id="ARBA00008766"/>
    </source>
</evidence>
<evidence type="ECO:0000259" key="6">
    <source>
        <dbReference type="Pfam" id="PF16188"/>
    </source>
</evidence>
<dbReference type="Gene3D" id="3.90.230.10">
    <property type="entry name" value="Creatinase/methionine aminopeptidase superfamily"/>
    <property type="match status" value="1"/>
</dbReference>